<organism evidence="8 9">
    <name type="scientific">Sutcliffiella rhizosphaerae</name>
    <dbReference type="NCBI Taxonomy" id="2880967"/>
    <lineage>
        <taxon>Bacteria</taxon>
        <taxon>Bacillati</taxon>
        <taxon>Bacillota</taxon>
        <taxon>Bacilli</taxon>
        <taxon>Bacillales</taxon>
        <taxon>Bacillaceae</taxon>
        <taxon>Sutcliffiella</taxon>
    </lineage>
</organism>
<feature type="transmembrane region" description="Helical" evidence="6">
    <location>
        <begin position="39"/>
        <end position="58"/>
    </location>
</feature>
<dbReference type="Pfam" id="PF13396">
    <property type="entry name" value="PLDc_N"/>
    <property type="match status" value="1"/>
</dbReference>
<feature type="transmembrane region" description="Helical" evidence="6">
    <location>
        <begin position="6"/>
        <end position="27"/>
    </location>
</feature>
<evidence type="ECO:0000259" key="7">
    <source>
        <dbReference type="Pfam" id="PF13396"/>
    </source>
</evidence>
<dbReference type="InterPro" id="IPR027379">
    <property type="entry name" value="CLS_N"/>
</dbReference>
<accession>A0ABN8A888</accession>
<dbReference type="EMBL" id="CAKJTJ010000009">
    <property type="protein sequence ID" value="CAG9621376.1"/>
    <property type="molecule type" value="Genomic_DNA"/>
</dbReference>
<keyword evidence="4 6" id="KW-1133">Transmembrane helix</keyword>
<proteinExistence type="predicted"/>
<keyword evidence="3 6" id="KW-0812">Transmembrane</keyword>
<evidence type="ECO:0000313" key="8">
    <source>
        <dbReference type="EMBL" id="CAG9621376.1"/>
    </source>
</evidence>
<keyword evidence="9" id="KW-1185">Reference proteome</keyword>
<name>A0ABN8A888_9BACI</name>
<sequence>MESINWSLVAPFIVLQLILMTAALVSLSRQQQTNGPKWIWALIIIVINIFGPILYFVIGRKDD</sequence>
<comment type="caution">
    <text evidence="8">The sequence shown here is derived from an EMBL/GenBank/DDBJ whole genome shotgun (WGS) entry which is preliminary data.</text>
</comment>
<keyword evidence="5 6" id="KW-0472">Membrane</keyword>
<dbReference type="Proteomes" id="UP000789833">
    <property type="component" value="Unassembled WGS sequence"/>
</dbReference>
<dbReference type="RefSeq" id="WP_230501261.1">
    <property type="nucleotide sequence ID" value="NZ_CAKJTJ010000009.1"/>
</dbReference>
<protein>
    <submittedName>
        <fullName evidence="8">Negative regulatory protein YxlE</fullName>
    </submittedName>
</protein>
<evidence type="ECO:0000256" key="6">
    <source>
        <dbReference type="SAM" id="Phobius"/>
    </source>
</evidence>
<evidence type="ECO:0000256" key="4">
    <source>
        <dbReference type="ARBA" id="ARBA00022989"/>
    </source>
</evidence>
<comment type="subcellular location">
    <subcellularLocation>
        <location evidence="1">Cell membrane</location>
        <topology evidence="1">Multi-pass membrane protein</topology>
    </subcellularLocation>
</comment>
<keyword evidence="2" id="KW-1003">Cell membrane</keyword>
<feature type="domain" description="Cardiolipin synthase N-terminal" evidence="7">
    <location>
        <begin position="18"/>
        <end position="60"/>
    </location>
</feature>
<evidence type="ECO:0000256" key="2">
    <source>
        <dbReference type="ARBA" id="ARBA00022475"/>
    </source>
</evidence>
<evidence type="ECO:0000256" key="5">
    <source>
        <dbReference type="ARBA" id="ARBA00023136"/>
    </source>
</evidence>
<evidence type="ECO:0000256" key="3">
    <source>
        <dbReference type="ARBA" id="ARBA00022692"/>
    </source>
</evidence>
<evidence type="ECO:0000313" key="9">
    <source>
        <dbReference type="Proteomes" id="UP000789833"/>
    </source>
</evidence>
<evidence type="ECO:0000256" key="1">
    <source>
        <dbReference type="ARBA" id="ARBA00004651"/>
    </source>
</evidence>
<gene>
    <name evidence="8" type="primary">yxlE</name>
    <name evidence="8" type="ORF">BACCIP111883_02148</name>
</gene>
<reference evidence="8 9" key="1">
    <citation type="submission" date="2021-10" db="EMBL/GenBank/DDBJ databases">
        <authorList>
            <person name="Criscuolo A."/>
        </authorList>
    </citation>
    <scope>NUCLEOTIDE SEQUENCE [LARGE SCALE GENOMIC DNA]</scope>
    <source>
        <strain evidence="9">CIP 111883</strain>
    </source>
</reference>